<keyword evidence="1" id="KW-1133">Transmembrane helix</keyword>
<reference evidence="2 3" key="2">
    <citation type="submission" date="2019-09" db="EMBL/GenBank/DDBJ databases">
        <title>Complete Genome Sequence and Methylome Analysis of free living Spirochaetas.</title>
        <authorList>
            <person name="Leshcheva N."/>
            <person name="Mikheeva N."/>
        </authorList>
    </citation>
    <scope>NUCLEOTIDE SEQUENCE [LARGE SCALE GENOMIC DNA]</scope>
    <source>
        <strain evidence="2 3">P</strain>
    </source>
</reference>
<keyword evidence="1" id="KW-0472">Membrane</keyword>
<dbReference type="EMBL" id="CP035807">
    <property type="protein sequence ID" value="QEN04771.1"/>
    <property type="molecule type" value="Genomic_DNA"/>
</dbReference>
<accession>A0A5C1QB76</accession>
<dbReference type="Proteomes" id="UP000323824">
    <property type="component" value="Chromosome"/>
</dbReference>
<evidence type="ECO:0000256" key="1">
    <source>
        <dbReference type="SAM" id="Phobius"/>
    </source>
</evidence>
<evidence type="ECO:0000313" key="3">
    <source>
        <dbReference type="Proteomes" id="UP000323824"/>
    </source>
</evidence>
<organism evidence="2 3">
    <name type="scientific">Thiospirochaeta perfilievii</name>
    <dbReference type="NCBI Taxonomy" id="252967"/>
    <lineage>
        <taxon>Bacteria</taxon>
        <taxon>Pseudomonadati</taxon>
        <taxon>Spirochaetota</taxon>
        <taxon>Spirochaetia</taxon>
        <taxon>Spirochaetales</taxon>
        <taxon>Spirochaetaceae</taxon>
        <taxon>Thiospirochaeta</taxon>
    </lineage>
</organism>
<dbReference type="KEGG" id="sper:EW093_08660"/>
<feature type="transmembrane region" description="Helical" evidence="1">
    <location>
        <begin position="26"/>
        <end position="46"/>
    </location>
</feature>
<protein>
    <submittedName>
        <fullName evidence="2">Uncharacterized protein</fullName>
    </submittedName>
</protein>
<dbReference type="AlphaFoldDB" id="A0A5C1QB76"/>
<keyword evidence="3" id="KW-1185">Reference proteome</keyword>
<proteinExistence type="predicted"/>
<dbReference type="RefSeq" id="WP_149568011.1">
    <property type="nucleotide sequence ID" value="NZ_CP035807.1"/>
</dbReference>
<keyword evidence="1" id="KW-0812">Transmembrane</keyword>
<name>A0A5C1QB76_9SPIO</name>
<gene>
    <name evidence="2" type="ORF">EW093_08660</name>
</gene>
<evidence type="ECO:0000313" key="2">
    <source>
        <dbReference type="EMBL" id="QEN04771.1"/>
    </source>
</evidence>
<reference evidence="2 3" key="1">
    <citation type="submission" date="2019-02" db="EMBL/GenBank/DDBJ databases">
        <authorList>
            <person name="Fomenkov A."/>
            <person name="Dubinina G."/>
            <person name="Grabovich M."/>
            <person name="Vincze T."/>
            <person name="Roberts R.J."/>
        </authorList>
    </citation>
    <scope>NUCLEOTIDE SEQUENCE [LARGE SCALE GENOMIC DNA]</scope>
    <source>
        <strain evidence="2 3">P</strain>
    </source>
</reference>
<sequence length="72" mass="8501">MNNSGFILRVILNASLSTKNFDNKRYNIQFTSVFMIISVVDLFLVTKMKINWLNIKNSPFVSYIKYLDIYKN</sequence>